<keyword evidence="6" id="KW-0804">Transcription</keyword>
<accession>A0A068TBD3</accession>
<evidence type="ECO:0000256" key="2">
    <source>
        <dbReference type="ARBA" id="ARBA00022458"/>
    </source>
</evidence>
<keyword evidence="3" id="KW-0805">Transcription regulation</keyword>
<dbReference type="CDD" id="cd08417">
    <property type="entry name" value="PBP2_Nitroaromatics_like"/>
    <property type="match status" value="1"/>
</dbReference>
<dbReference type="InterPro" id="IPR037402">
    <property type="entry name" value="YidZ_PBP2"/>
</dbReference>
<sequence>MRKTNADQLKLRRLDFTMLAIFRDLVRMQKTTLVAATLGVSQSAVSHALARLRELFDDPLFIRRPNGLEPTPRASQLLPQIEIILRLAHEALDVPTHFEPESSSRTFRLASNDLVGAVIAPPLIGMLRAEAPGCRVAFQFAVGAESLNALRTNEMEMAIGRVWDLPDEFQAVPVFEEDFVVVVRKDHPVAQGPISLDHYLALDHVLVSFRGGFHGMVDQALKKRRLRRRVVASVPMFMTAMGVVASSDLSSTVPARLAAKYANQFGLAVLEPPLAINPFTFSLVRHVRSASDIGLDWLSAKIIECAGSPQAGSTIRQGEANGADSDMPDQ</sequence>
<keyword evidence="5" id="KW-0010">Activator</keyword>
<dbReference type="Proteomes" id="UP000028186">
    <property type="component" value="Chromosome I"/>
</dbReference>
<reference evidence="10" key="1">
    <citation type="journal article" date="2014" name="BMC Genomics">
        <title>Genome sequencing of two Neorhizobium galegae strains reveals a noeT gene responsible for the unusual acetylation of the nodulation factors.</title>
        <authorList>
            <person name="Osterman J."/>
            <person name="Marsh J."/>
            <person name="Laine P.K."/>
            <person name="Zeng Z."/>
            <person name="Alatalo E."/>
            <person name="Sullivan J.T."/>
            <person name="Young J.P."/>
            <person name="Thomas-Oates J."/>
            <person name="Paulin L."/>
            <person name="Lindstrom K."/>
        </authorList>
    </citation>
    <scope>NUCLEOTIDE SEQUENCE [LARGE SCALE GENOMIC DNA]</scope>
    <source>
        <strain evidence="10">HAMBI 1141</strain>
    </source>
</reference>
<dbReference type="InterPro" id="IPR050389">
    <property type="entry name" value="LysR-type_TF"/>
</dbReference>
<dbReference type="KEGG" id="ngl:RG1141_CH35020"/>
<gene>
    <name evidence="9" type="primary">nahR</name>
    <name evidence="9" type="ORF">RG1141_CH35020</name>
</gene>
<dbReference type="RefSeq" id="WP_162182341.1">
    <property type="nucleotide sequence ID" value="NZ_HG938355.1"/>
</dbReference>
<dbReference type="SUPFAM" id="SSF46785">
    <property type="entry name" value="Winged helix' DNA-binding domain"/>
    <property type="match status" value="1"/>
</dbReference>
<dbReference type="Gene3D" id="1.10.10.10">
    <property type="entry name" value="Winged helix-like DNA-binding domain superfamily/Winged helix DNA-binding domain"/>
    <property type="match status" value="1"/>
</dbReference>
<evidence type="ECO:0000259" key="8">
    <source>
        <dbReference type="PROSITE" id="PS50931"/>
    </source>
</evidence>
<dbReference type="InterPro" id="IPR000847">
    <property type="entry name" value="LysR_HTH_N"/>
</dbReference>
<feature type="domain" description="HTH lysR-type" evidence="8">
    <location>
        <begin position="14"/>
        <end position="71"/>
    </location>
</feature>
<dbReference type="HOGENOM" id="CLU_039613_39_0_5"/>
<feature type="region of interest" description="Disordered" evidence="7">
    <location>
        <begin position="311"/>
        <end position="330"/>
    </location>
</feature>
<dbReference type="InterPro" id="IPR036390">
    <property type="entry name" value="WH_DNA-bd_sf"/>
</dbReference>
<dbReference type="GO" id="GO:0003700">
    <property type="term" value="F:DNA-binding transcription factor activity"/>
    <property type="evidence" value="ECO:0007669"/>
    <property type="project" value="InterPro"/>
</dbReference>
<name>A0A068TBD3_NEOGA</name>
<proteinExistence type="inferred from homology"/>
<protein>
    <submittedName>
        <fullName evidence="9">LysR-type transcriptional regulator NahR</fullName>
    </submittedName>
</protein>
<dbReference type="EMBL" id="HG938355">
    <property type="protein sequence ID" value="CDN55837.1"/>
    <property type="molecule type" value="Genomic_DNA"/>
</dbReference>
<dbReference type="PROSITE" id="PS50931">
    <property type="entry name" value="HTH_LYSR"/>
    <property type="match status" value="1"/>
</dbReference>
<evidence type="ECO:0000256" key="3">
    <source>
        <dbReference type="ARBA" id="ARBA00023015"/>
    </source>
</evidence>
<evidence type="ECO:0000256" key="7">
    <source>
        <dbReference type="SAM" id="MobiDB-lite"/>
    </source>
</evidence>
<evidence type="ECO:0000256" key="6">
    <source>
        <dbReference type="ARBA" id="ARBA00023163"/>
    </source>
</evidence>
<dbReference type="SUPFAM" id="SSF53850">
    <property type="entry name" value="Periplasmic binding protein-like II"/>
    <property type="match status" value="1"/>
</dbReference>
<dbReference type="AlphaFoldDB" id="A0A068TBD3"/>
<dbReference type="Pfam" id="PF00126">
    <property type="entry name" value="HTH_1"/>
    <property type="match status" value="1"/>
</dbReference>
<dbReference type="PANTHER" id="PTHR30118">
    <property type="entry name" value="HTH-TYPE TRANSCRIPTIONAL REGULATOR LEUO-RELATED"/>
    <property type="match status" value="1"/>
</dbReference>
<dbReference type="InterPro" id="IPR005119">
    <property type="entry name" value="LysR_subst-bd"/>
</dbReference>
<dbReference type="Gene3D" id="3.40.190.10">
    <property type="entry name" value="Periplasmic binding protein-like II"/>
    <property type="match status" value="2"/>
</dbReference>
<comment type="similarity">
    <text evidence="1">Belongs to the LysR transcriptional regulatory family.</text>
</comment>
<keyword evidence="2" id="KW-0536">Nodulation</keyword>
<evidence type="ECO:0000256" key="5">
    <source>
        <dbReference type="ARBA" id="ARBA00023159"/>
    </source>
</evidence>
<dbReference type="PANTHER" id="PTHR30118:SF15">
    <property type="entry name" value="TRANSCRIPTIONAL REGULATORY PROTEIN"/>
    <property type="match status" value="1"/>
</dbReference>
<evidence type="ECO:0000256" key="4">
    <source>
        <dbReference type="ARBA" id="ARBA00023125"/>
    </source>
</evidence>
<evidence type="ECO:0000313" key="10">
    <source>
        <dbReference type="Proteomes" id="UP000028186"/>
    </source>
</evidence>
<evidence type="ECO:0000313" key="9">
    <source>
        <dbReference type="EMBL" id="CDN55837.1"/>
    </source>
</evidence>
<dbReference type="GO" id="GO:0003677">
    <property type="term" value="F:DNA binding"/>
    <property type="evidence" value="ECO:0007669"/>
    <property type="project" value="UniProtKB-KW"/>
</dbReference>
<dbReference type="eggNOG" id="COG0583">
    <property type="taxonomic scope" value="Bacteria"/>
</dbReference>
<dbReference type="Pfam" id="PF03466">
    <property type="entry name" value="LysR_substrate"/>
    <property type="match status" value="1"/>
</dbReference>
<dbReference type="InterPro" id="IPR036388">
    <property type="entry name" value="WH-like_DNA-bd_sf"/>
</dbReference>
<evidence type="ECO:0000256" key="1">
    <source>
        <dbReference type="ARBA" id="ARBA00009437"/>
    </source>
</evidence>
<organism evidence="9 10">
    <name type="scientific">Neorhizobium galegae bv. officinalis bv. officinalis str. HAMBI 1141</name>
    <dbReference type="NCBI Taxonomy" id="1028801"/>
    <lineage>
        <taxon>Bacteria</taxon>
        <taxon>Pseudomonadati</taxon>
        <taxon>Pseudomonadota</taxon>
        <taxon>Alphaproteobacteria</taxon>
        <taxon>Hyphomicrobiales</taxon>
        <taxon>Rhizobiaceae</taxon>
        <taxon>Rhizobium/Agrobacterium group</taxon>
        <taxon>Neorhizobium</taxon>
    </lineage>
</organism>
<dbReference type="PATRIC" id="fig|1028801.3.peg.3574"/>
<keyword evidence="4" id="KW-0238">DNA-binding</keyword>